<evidence type="ECO:0000313" key="2">
    <source>
        <dbReference type="RefSeq" id="XP_015899858.2"/>
    </source>
</evidence>
<organism evidence="1 2">
    <name type="scientific">Ziziphus jujuba</name>
    <name type="common">Chinese jujube</name>
    <name type="synonym">Ziziphus sativa</name>
    <dbReference type="NCBI Taxonomy" id="326968"/>
    <lineage>
        <taxon>Eukaryota</taxon>
        <taxon>Viridiplantae</taxon>
        <taxon>Streptophyta</taxon>
        <taxon>Embryophyta</taxon>
        <taxon>Tracheophyta</taxon>
        <taxon>Spermatophyta</taxon>
        <taxon>Magnoliopsida</taxon>
        <taxon>eudicotyledons</taxon>
        <taxon>Gunneridae</taxon>
        <taxon>Pentapetalae</taxon>
        <taxon>rosids</taxon>
        <taxon>fabids</taxon>
        <taxon>Rosales</taxon>
        <taxon>Rhamnaceae</taxon>
        <taxon>Paliureae</taxon>
        <taxon>Ziziphus</taxon>
    </lineage>
</organism>
<dbReference type="GeneID" id="107433117"/>
<dbReference type="InParanoid" id="A0A6P4ANS2"/>
<reference evidence="2" key="2">
    <citation type="submission" date="2025-08" db="UniProtKB">
        <authorList>
            <consortium name="RefSeq"/>
        </authorList>
    </citation>
    <scope>IDENTIFICATION</scope>
    <source>
        <tissue evidence="2">Seedling</tissue>
    </source>
</reference>
<proteinExistence type="predicted"/>
<dbReference type="InterPro" id="IPR036047">
    <property type="entry name" value="F-box-like_dom_sf"/>
</dbReference>
<dbReference type="PANTHER" id="PTHR31672">
    <property type="entry name" value="BNACNNG10540D PROTEIN"/>
    <property type="match status" value="1"/>
</dbReference>
<dbReference type="InterPro" id="IPR017451">
    <property type="entry name" value="F-box-assoc_interact_dom"/>
</dbReference>
<dbReference type="InterPro" id="IPR050796">
    <property type="entry name" value="SCF_F-box_component"/>
</dbReference>
<dbReference type="PANTHER" id="PTHR31672:SF13">
    <property type="entry name" value="F-BOX PROTEIN CPR30-LIKE"/>
    <property type="match status" value="1"/>
</dbReference>
<reference evidence="1" key="1">
    <citation type="submission" date="2025-05" db="UniProtKB">
        <authorList>
            <consortium name="RefSeq"/>
        </authorList>
    </citation>
    <scope>NUCLEOTIDE SEQUENCE [LARGE SCALE GENOMIC DNA]</scope>
</reference>
<dbReference type="SUPFAM" id="SSF81383">
    <property type="entry name" value="F-box domain"/>
    <property type="match status" value="1"/>
</dbReference>
<dbReference type="KEGG" id="zju:107433117"/>
<accession>A0A6P4ANS2</accession>
<dbReference type="RefSeq" id="XP_015899858.2">
    <property type="nucleotide sequence ID" value="XM_016044372.2"/>
</dbReference>
<protein>
    <submittedName>
        <fullName evidence="2">F-box/kelch-repeat protein At3g23880-like</fullName>
    </submittedName>
</protein>
<dbReference type="Proteomes" id="UP001652623">
    <property type="component" value="Chromosome 1"/>
</dbReference>
<keyword evidence="1" id="KW-1185">Reference proteome</keyword>
<sequence length="402" mass="46450">MLCDIPEEVLEEHVLWRLSVKTLVKLGFACKSLNAIVTAPRFISKHADWSAKNQPGYLINHGGCEITRLDKRFDFIEKLDFPFKHFKFQLVGACHGLLCLTKEFRPKKEKFPTTFIWNPSIRLVKEILPPDIITSDPYYITYKNCVSGFGFDCTTNDYKVFHILLAKFSKQNHDVDHVVINLVHSLNADSWRVIENDTNADDESTYPTICTGCTTSFNGSFYWIPSKKYESSPELIKWFDFCDEKIRKTRLPRAVVKNDQYVVCIGSLKNSLVVFVSDDEQKNNFQCRISAWVMMKELGQTTTWVHQFSVPNDPQVGLPLDIGLDGETLCWKFQDSMENSKCFSYSIVVYDDVKQRKSIREVDTHIVEDSDVDKHIRVRETFTYSESLLLLGLRKGVGINRY</sequence>
<name>A0A6P4ANS2_ZIZJJ</name>
<dbReference type="CDD" id="cd09917">
    <property type="entry name" value="F-box_SF"/>
    <property type="match status" value="1"/>
</dbReference>
<dbReference type="AlphaFoldDB" id="A0A6P4ANS2"/>
<evidence type="ECO:0000313" key="1">
    <source>
        <dbReference type="Proteomes" id="UP001652623"/>
    </source>
</evidence>
<dbReference type="NCBIfam" id="TIGR01640">
    <property type="entry name" value="F_box_assoc_1"/>
    <property type="match status" value="1"/>
</dbReference>
<gene>
    <name evidence="2" type="primary">LOC107433117</name>
</gene>